<keyword evidence="5" id="KW-0862">Zinc</keyword>
<organism>
    <name type="scientific">Branchiostoma floridae</name>
    <name type="common">Florida lancelet</name>
    <name type="synonym">Amphioxus</name>
    <dbReference type="NCBI Taxonomy" id="7739"/>
    <lineage>
        <taxon>Eukaryota</taxon>
        <taxon>Metazoa</taxon>
        <taxon>Chordata</taxon>
        <taxon>Cephalochordata</taxon>
        <taxon>Leptocardii</taxon>
        <taxon>Amphioxiformes</taxon>
        <taxon>Branchiostomatidae</taxon>
        <taxon>Branchiostoma</taxon>
    </lineage>
</organism>
<dbReference type="Pfam" id="PF05485">
    <property type="entry name" value="THAP"/>
    <property type="match status" value="1"/>
</dbReference>
<feature type="compositionally biased region" description="Basic residues" evidence="13">
    <location>
        <begin position="506"/>
        <end position="519"/>
    </location>
</feature>
<reference evidence="16" key="1">
    <citation type="journal article" date="2008" name="Nature">
        <title>The amphioxus genome and the evolution of the chordate karyotype.</title>
        <authorList>
            <consortium name="US DOE Joint Genome Institute (JGI-PGF)"/>
            <person name="Putnam N.H."/>
            <person name="Butts T."/>
            <person name="Ferrier D.E.K."/>
            <person name="Furlong R.F."/>
            <person name="Hellsten U."/>
            <person name="Kawashima T."/>
            <person name="Robinson-Rechavi M."/>
            <person name="Shoguchi E."/>
            <person name="Terry A."/>
            <person name="Yu J.-K."/>
            <person name="Benito-Gutierrez E.L."/>
            <person name="Dubchak I."/>
            <person name="Garcia-Fernandez J."/>
            <person name="Gibson-Brown J.J."/>
            <person name="Grigoriev I.V."/>
            <person name="Horton A.C."/>
            <person name="de Jong P.J."/>
            <person name="Jurka J."/>
            <person name="Kapitonov V.V."/>
            <person name="Kohara Y."/>
            <person name="Kuroki Y."/>
            <person name="Lindquist E."/>
            <person name="Lucas S."/>
            <person name="Osoegawa K."/>
            <person name="Pennacchio L.A."/>
            <person name="Salamov A.A."/>
            <person name="Satou Y."/>
            <person name="Sauka-Spengler T."/>
            <person name="Schmutz J."/>
            <person name="Shin-I T."/>
            <person name="Toyoda A."/>
            <person name="Bronner-Fraser M."/>
            <person name="Fujiyama A."/>
            <person name="Holland L.Z."/>
            <person name="Holland P.W.H."/>
            <person name="Satoh N."/>
            <person name="Rokhsar D.S."/>
        </authorList>
    </citation>
    <scope>NUCLEOTIDE SEQUENCE [LARGE SCALE GENOMIC DNA]</scope>
    <source>
        <strain evidence="16">S238N-H82</strain>
        <tissue evidence="16">Testes</tissue>
    </source>
</reference>
<feature type="region of interest" description="Disordered" evidence="13">
    <location>
        <begin position="793"/>
        <end position="819"/>
    </location>
</feature>
<dbReference type="InterPro" id="IPR036236">
    <property type="entry name" value="Znf_C2H2_sf"/>
</dbReference>
<dbReference type="AlphaFoldDB" id="C3Z1N3"/>
<keyword evidence="7 11" id="KW-0238">DNA-binding</keyword>
<feature type="compositionally biased region" description="Pro residues" evidence="13">
    <location>
        <begin position="333"/>
        <end position="360"/>
    </location>
</feature>
<keyword evidence="8" id="KW-0804">Transcription</keyword>
<evidence type="ECO:0000256" key="13">
    <source>
        <dbReference type="SAM" id="MobiDB-lite"/>
    </source>
</evidence>
<feature type="domain" description="C2H2-type" evidence="14">
    <location>
        <begin position="1146"/>
        <end position="1175"/>
    </location>
</feature>
<evidence type="ECO:0000256" key="10">
    <source>
        <dbReference type="PROSITE-ProRule" id="PRU00042"/>
    </source>
</evidence>
<dbReference type="FunFam" id="3.30.160.60:FF:000012">
    <property type="entry name" value="RB-associated KRAB zinc finger protein-like"/>
    <property type="match status" value="1"/>
</dbReference>
<feature type="domain" description="C2H2-type" evidence="14">
    <location>
        <begin position="1052"/>
        <end position="1079"/>
    </location>
</feature>
<evidence type="ECO:0000259" key="15">
    <source>
        <dbReference type="PROSITE" id="PS50950"/>
    </source>
</evidence>
<evidence type="ECO:0000256" key="1">
    <source>
        <dbReference type="ARBA" id="ARBA00004123"/>
    </source>
</evidence>
<dbReference type="EMBL" id="GG666573">
    <property type="protein sequence ID" value="EEN53400.1"/>
    <property type="molecule type" value="Genomic_DNA"/>
</dbReference>
<feature type="region of interest" description="Disordered" evidence="13">
    <location>
        <begin position="227"/>
        <end position="265"/>
    </location>
</feature>
<feature type="domain" description="THAP-type" evidence="15">
    <location>
        <begin position="397"/>
        <end position="495"/>
    </location>
</feature>
<feature type="domain" description="C2H2-type" evidence="14">
    <location>
        <begin position="1176"/>
        <end position="1203"/>
    </location>
</feature>
<dbReference type="GO" id="GO:0003677">
    <property type="term" value="F:DNA binding"/>
    <property type="evidence" value="ECO:0007669"/>
    <property type="project" value="UniProtKB-UniRule"/>
</dbReference>
<dbReference type="SUPFAM" id="SSF57667">
    <property type="entry name" value="beta-beta-alpha zinc fingers"/>
    <property type="match status" value="4"/>
</dbReference>
<feature type="region of interest" description="Disordered" evidence="13">
    <location>
        <begin position="500"/>
        <end position="531"/>
    </location>
</feature>
<dbReference type="PANTHER" id="PTHR24379:SF127">
    <property type="entry name" value="BLOODY FINGERS-RELATED"/>
    <property type="match status" value="1"/>
</dbReference>
<feature type="region of interest" description="Disordered" evidence="13">
    <location>
        <begin position="986"/>
        <end position="1019"/>
    </location>
</feature>
<feature type="compositionally biased region" description="Basic residues" evidence="13">
    <location>
        <begin position="1233"/>
        <end position="1250"/>
    </location>
</feature>
<dbReference type="InterPro" id="IPR013087">
    <property type="entry name" value="Znf_C2H2_type"/>
</dbReference>
<evidence type="ECO:0000256" key="6">
    <source>
        <dbReference type="ARBA" id="ARBA00023015"/>
    </source>
</evidence>
<feature type="compositionally biased region" description="Basic residues" evidence="13">
    <location>
        <begin position="804"/>
        <end position="817"/>
    </location>
</feature>
<evidence type="ECO:0000256" key="12">
    <source>
        <dbReference type="SAM" id="Coils"/>
    </source>
</evidence>
<feature type="coiled-coil region" evidence="12">
    <location>
        <begin position="938"/>
        <end position="965"/>
    </location>
</feature>
<feature type="compositionally biased region" description="Basic and acidic residues" evidence="13">
    <location>
        <begin position="895"/>
        <end position="907"/>
    </location>
</feature>
<dbReference type="SMART" id="SM00980">
    <property type="entry name" value="THAP"/>
    <property type="match status" value="1"/>
</dbReference>
<feature type="region of interest" description="Disordered" evidence="13">
    <location>
        <begin position="297"/>
        <end position="374"/>
    </location>
</feature>
<accession>C3Z1N3</accession>
<evidence type="ECO:0000313" key="16">
    <source>
        <dbReference type="EMBL" id="EEN53400.1"/>
    </source>
</evidence>
<feature type="compositionally biased region" description="Polar residues" evidence="13">
    <location>
        <begin position="712"/>
        <end position="723"/>
    </location>
</feature>
<feature type="region of interest" description="Disordered" evidence="13">
    <location>
        <begin position="1228"/>
        <end position="1250"/>
    </location>
</feature>
<proteinExistence type="predicted"/>
<feature type="region of interest" description="Disordered" evidence="13">
    <location>
        <begin position="674"/>
        <end position="723"/>
    </location>
</feature>
<evidence type="ECO:0000256" key="4">
    <source>
        <dbReference type="ARBA" id="ARBA00022771"/>
    </source>
</evidence>
<dbReference type="InterPro" id="IPR006612">
    <property type="entry name" value="THAP_Znf"/>
</dbReference>
<sequence>MAEFDFLENPRLMRVPTKKWIENPCERILVPDKDFVYMLEIQDVPFIHWRMMTAEEEQTFKECEQERFWTRSVPFMIGVSAITAVLSRRAKYNLWQKAICQYAALTVGRDLGHFTYWYLEHERWCDPNAVFAVAALTVGRDLGHFTYWYLEQKYKYTLSVLDLAALTVGRDLGHFTYWYLEHERWAERFMHLQGSTYGEALRRRDCQLQRWYPNGAPPIPRNLLYTRKETPSSLPPPLPPSPSPHLITASQQTQEESIHVPQVPSDIDEKYTDYTIEYNSPLFTSTLDETVDLDENETTIEQEENHPEVTIALSDDDDKNDESYLSSLLPSFPSSPPSAFPSSPPLAFPSSSPPEFPSSPVPWDEDDATLHEEDGPIHESDATIQENDATIQEEQVLSDDSTAVTEDTEDVIPEKGNLHKFPKDEKVRAEWVRNVRRTRGPGREGKEWTPSPTSRLCSEHFTEDCFDPAQDMRRSLGFNVKHRREVLPGKIPTIFLRASGPAKPARANRRKSQAVAKRRHQEDSREAEEDVVAHSGANRVRRSVTLSRLLILNRKGLGTGRGWAPGSHFLTTLYLNIVKSGKDTFCPLNRHYLCLHLFLIIKELLQTASQDQTAQSRTPKTQQPVKKLLKTAAHGLLAQSRTPKAQHTVKELLQIAEHCPRLLSFDAVGTDVERNDEGAMKPDHSSDHTNTSSQLSSTVGTVEGPIELDPANSYNTHTPSQLSCGTVDIVGEELPVERNAANCHTTDTPSLLTCSTPKVEKQRGQEANPANDYNTAPSQLNCNTVATDVQTHSIPASGAAKQPAKARKRVRTRKPAKSQKCCARSNRVKECVPVKVDYVGPGLAASDNSQGLSDTVENSGLTLMPIIVYQPSSSQDISEVSKELHLPKHQQSRKQVLEPKKVDHNNSKDTNVTSSQEIVADIIDGDKPENDLSNGNGTVDAKEEFEDVLEEKDDFEEELLSSEDEKKRKGYESDCSWHLSSEEDELFDDSDGSVSSCDSDQLEETERRRELQKKKKKQNSKRRKKTLWVCKCQEKFTSEASYRKHKLEAHPVTCEYCDMKFPSAQTLEKHLKTHLPSEDKLDLKGNKLFLCDHCGQFFNNKDFKRHELALSEASPYKCEWKNCKSAFKRMFTLRNHVRHVHEKNRFPCPYEGCTKTFGVRSVLLKHYKVHTDERSHQCSYCGKMFQRHDHLRVHTRIHTGATPFNCSLCNYGGRQANCLRWHMKTHHPEHCKKSGKSGAKKGGRPRKKVQ</sequence>
<feature type="region of interest" description="Disordered" evidence="13">
    <location>
        <begin position="758"/>
        <end position="778"/>
    </location>
</feature>
<dbReference type="Pfam" id="PF00096">
    <property type="entry name" value="zf-C2H2"/>
    <property type="match status" value="2"/>
</dbReference>
<keyword evidence="2" id="KW-0479">Metal-binding</keyword>
<evidence type="ECO:0000256" key="9">
    <source>
        <dbReference type="ARBA" id="ARBA00023242"/>
    </source>
</evidence>
<feature type="domain" description="C2H2-type" evidence="14">
    <location>
        <begin position="1116"/>
        <end position="1146"/>
    </location>
</feature>
<evidence type="ECO:0000256" key="7">
    <source>
        <dbReference type="ARBA" id="ARBA00023125"/>
    </source>
</evidence>
<feature type="compositionally biased region" description="Pro residues" evidence="13">
    <location>
        <begin position="233"/>
        <end position="243"/>
    </location>
</feature>
<dbReference type="SMART" id="SM00355">
    <property type="entry name" value="ZnF_C2H2"/>
    <property type="match status" value="7"/>
</dbReference>
<dbReference type="eggNOG" id="KOG1721">
    <property type="taxonomic scope" value="Eukaryota"/>
</dbReference>
<gene>
    <name evidence="16" type="ORF">BRAFLDRAFT_119063</name>
</gene>
<dbReference type="SMART" id="SM00692">
    <property type="entry name" value="DM3"/>
    <property type="match status" value="1"/>
</dbReference>
<name>C3Z1N3_BRAFL</name>
<keyword evidence="9" id="KW-0539">Nucleus</keyword>
<evidence type="ECO:0000259" key="14">
    <source>
        <dbReference type="PROSITE" id="PS50157"/>
    </source>
</evidence>
<evidence type="ECO:0000256" key="8">
    <source>
        <dbReference type="ARBA" id="ARBA00023163"/>
    </source>
</evidence>
<protein>
    <recommendedName>
        <fullName evidence="17">THAP-type domain-containing protein</fullName>
    </recommendedName>
</protein>
<comment type="subcellular location">
    <subcellularLocation>
        <location evidence="1">Nucleus</location>
    </subcellularLocation>
</comment>
<evidence type="ECO:0000256" key="11">
    <source>
        <dbReference type="PROSITE-ProRule" id="PRU00309"/>
    </source>
</evidence>
<dbReference type="SUPFAM" id="SSF57716">
    <property type="entry name" value="Glucocorticoid receptor-like (DNA-binding domain)"/>
    <property type="match status" value="1"/>
</dbReference>
<evidence type="ECO:0008006" key="17">
    <source>
        <dbReference type="Google" id="ProtNLM"/>
    </source>
</evidence>
<evidence type="ECO:0000256" key="5">
    <source>
        <dbReference type="ARBA" id="ARBA00022833"/>
    </source>
</evidence>
<dbReference type="GO" id="GO:0005634">
    <property type="term" value="C:nucleus"/>
    <property type="evidence" value="ECO:0007669"/>
    <property type="project" value="UniProtKB-SubCell"/>
</dbReference>
<keyword evidence="4 10" id="KW-0863">Zinc-finger</keyword>
<evidence type="ECO:0000256" key="2">
    <source>
        <dbReference type="ARBA" id="ARBA00022723"/>
    </source>
</evidence>
<dbReference type="PROSITE" id="PS50950">
    <property type="entry name" value="ZF_THAP"/>
    <property type="match status" value="1"/>
</dbReference>
<dbReference type="GO" id="GO:0008270">
    <property type="term" value="F:zinc ion binding"/>
    <property type="evidence" value="ECO:0007669"/>
    <property type="project" value="UniProtKB-KW"/>
</dbReference>
<dbReference type="GO" id="GO:0006355">
    <property type="term" value="P:regulation of DNA-templated transcription"/>
    <property type="evidence" value="ECO:0007669"/>
    <property type="project" value="UniProtKB-ARBA"/>
</dbReference>
<dbReference type="PROSITE" id="PS00028">
    <property type="entry name" value="ZINC_FINGER_C2H2_1"/>
    <property type="match status" value="4"/>
</dbReference>
<keyword evidence="6" id="KW-0805">Transcription regulation</keyword>
<feature type="compositionally biased region" description="Polar residues" evidence="13">
    <location>
        <begin position="688"/>
        <end position="700"/>
    </location>
</feature>
<feature type="compositionally biased region" description="Basic and acidic residues" evidence="13">
    <location>
        <begin position="674"/>
        <end position="687"/>
    </location>
</feature>
<keyword evidence="3" id="KW-0677">Repeat</keyword>
<dbReference type="PANTHER" id="PTHR24379">
    <property type="entry name" value="KRAB AND ZINC FINGER DOMAIN-CONTAINING"/>
    <property type="match status" value="1"/>
</dbReference>
<dbReference type="InParanoid" id="C3Z1N3"/>
<keyword evidence="12" id="KW-0175">Coiled coil</keyword>
<dbReference type="Gene3D" id="3.30.160.60">
    <property type="entry name" value="Classic Zinc Finger"/>
    <property type="match status" value="5"/>
</dbReference>
<evidence type="ECO:0000256" key="3">
    <source>
        <dbReference type="ARBA" id="ARBA00022737"/>
    </source>
</evidence>
<feature type="region of interest" description="Disordered" evidence="13">
    <location>
        <begin position="878"/>
        <end position="916"/>
    </location>
</feature>
<dbReference type="PROSITE" id="PS50157">
    <property type="entry name" value="ZINC_FINGER_C2H2_2"/>
    <property type="match status" value="4"/>
</dbReference>
<feature type="compositionally biased region" description="Basic residues" evidence="13">
    <location>
        <begin position="1010"/>
        <end position="1019"/>
    </location>
</feature>